<dbReference type="eggNOG" id="KOG0555">
    <property type="taxonomic scope" value="Eukaryota"/>
</dbReference>
<dbReference type="GO" id="GO:0005524">
    <property type="term" value="F:ATP binding"/>
    <property type="evidence" value="ECO:0007669"/>
    <property type="project" value="UniProtKB-KW"/>
</dbReference>
<keyword evidence="7" id="KW-0067">ATP-binding</keyword>
<dbReference type="Pfam" id="PF01336">
    <property type="entry name" value="tRNA_anti-codon"/>
    <property type="match status" value="1"/>
</dbReference>
<gene>
    <name evidence="13" type="ORF">T551_02547</name>
</gene>
<dbReference type="GO" id="GO:0004816">
    <property type="term" value="F:asparagine-tRNA ligase activity"/>
    <property type="evidence" value="ECO:0007669"/>
    <property type="project" value="UniProtKB-EC"/>
</dbReference>
<protein>
    <recommendedName>
        <fullName evidence="3">asparagine--tRNA ligase</fullName>
        <ecNumber evidence="3">6.1.1.22</ecNumber>
    </recommendedName>
    <alternativeName>
        <fullName evidence="10">Asparaginyl-tRNA synthetase</fullName>
    </alternativeName>
</protein>
<dbReference type="Gene3D" id="3.30.930.10">
    <property type="entry name" value="Bira Bifunctional Protein, Domain 2"/>
    <property type="match status" value="1"/>
</dbReference>
<keyword evidence="4" id="KW-0963">Cytoplasm</keyword>
<dbReference type="GO" id="GO:0005737">
    <property type="term" value="C:cytoplasm"/>
    <property type="evidence" value="ECO:0007669"/>
    <property type="project" value="UniProtKB-SubCell"/>
</dbReference>
<dbReference type="Proteomes" id="UP000053447">
    <property type="component" value="Unassembled WGS sequence"/>
</dbReference>
<dbReference type="InterPro" id="IPR048952">
    <property type="entry name" value="AsnRS_N"/>
</dbReference>
<dbReference type="InterPro" id="IPR006195">
    <property type="entry name" value="aa-tRNA-synth_II"/>
</dbReference>
<evidence type="ECO:0000256" key="4">
    <source>
        <dbReference type="ARBA" id="ARBA00022490"/>
    </source>
</evidence>
<evidence type="ECO:0000313" key="13">
    <source>
        <dbReference type="EMBL" id="KTW28697.1"/>
    </source>
</evidence>
<evidence type="ECO:0000313" key="14">
    <source>
        <dbReference type="Proteomes" id="UP000053447"/>
    </source>
</evidence>
<dbReference type="InterPro" id="IPR004365">
    <property type="entry name" value="NA-bd_OB_tRNA"/>
</dbReference>
<dbReference type="AlphaFoldDB" id="A0A0W4ZK18"/>
<dbReference type="Gene3D" id="3.30.1910.20">
    <property type="entry name" value="asparaginyl-tRNA synthetase, N-terminal domain"/>
    <property type="match status" value="1"/>
</dbReference>
<dbReference type="PROSITE" id="PS50862">
    <property type="entry name" value="AA_TRNA_LIGASE_II"/>
    <property type="match status" value="1"/>
</dbReference>
<keyword evidence="14" id="KW-1185">Reference proteome</keyword>
<dbReference type="PRINTS" id="PR01042">
    <property type="entry name" value="TRNASYNTHASP"/>
</dbReference>
<dbReference type="Gene3D" id="2.40.50.140">
    <property type="entry name" value="Nucleic acid-binding proteins"/>
    <property type="match status" value="1"/>
</dbReference>
<comment type="caution">
    <text evidence="13">The sequence shown here is derived from an EMBL/GenBank/DDBJ whole genome shotgun (WGS) entry which is preliminary data.</text>
</comment>
<proteinExistence type="inferred from homology"/>
<dbReference type="InterPro" id="IPR012340">
    <property type="entry name" value="NA-bd_OB-fold"/>
</dbReference>
<dbReference type="InterPro" id="IPR002312">
    <property type="entry name" value="Asp/Asn-tRNA-synth_IIb"/>
</dbReference>
<dbReference type="InterPro" id="IPR045864">
    <property type="entry name" value="aa-tRNA-synth_II/BPL/LPL"/>
</dbReference>
<evidence type="ECO:0000256" key="2">
    <source>
        <dbReference type="ARBA" id="ARBA00008226"/>
    </source>
</evidence>
<dbReference type="PANTHER" id="PTHR22594">
    <property type="entry name" value="ASPARTYL/LYSYL-TRNA SYNTHETASE"/>
    <property type="match status" value="1"/>
</dbReference>
<dbReference type="NCBIfam" id="TIGR00457">
    <property type="entry name" value="asnS"/>
    <property type="match status" value="1"/>
</dbReference>
<evidence type="ECO:0000259" key="12">
    <source>
        <dbReference type="PROSITE" id="PS50862"/>
    </source>
</evidence>
<evidence type="ECO:0000256" key="9">
    <source>
        <dbReference type="ARBA" id="ARBA00023146"/>
    </source>
</evidence>
<keyword evidence="9" id="KW-0030">Aminoacyl-tRNA synthetase</keyword>
<comment type="similarity">
    <text evidence="2">Belongs to the class-II aminoacyl-tRNA synthetase family.</text>
</comment>
<evidence type="ECO:0000256" key="7">
    <source>
        <dbReference type="ARBA" id="ARBA00022840"/>
    </source>
</evidence>
<evidence type="ECO:0000256" key="10">
    <source>
        <dbReference type="ARBA" id="ARBA00029886"/>
    </source>
</evidence>
<dbReference type="OrthoDB" id="1931232at2759"/>
<dbReference type="EMBL" id="LFWA01000011">
    <property type="protein sequence ID" value="KTW28697.1"/>
    <property type="molecule type" value="Genomic_DNA"/>
</dbReference>
<dbReference type="SUPFAM" id="SSF50249">
    <property type="entry name" value="Nucleic acid-binding proteins"/>
    <property type="match status" value="1"/>
</dbReference>
<dbReference type="RefSeq" id="XP_018229032.1">
    <property type="nucleotide sequence ID" value="XM_018374810.1"/>
</dbReference>
<dbReference type="GeneID" id="28941065"/>
<organism evidence="13 14">
    <name type="scientific">Pneumocystis jirovecii (strain RU7)</name>
    <name type="common">Human pneumocystis pneumonia agent</name>
    <dbReference type="NCBI Taxonomy" id="1408657"/>
    <lineage>
        <taxon>Eukaryota</taxon>
        <taxon>Fungi</taxon>
        <taxon>Dikarya</taxon>
        <taxon>Ascomycota</taxon>
        <taxon>Taphrinomycotina</taxon>
        <taxon>Pneumocystomycetes</taxon>
        <taxon>Pneumocystaceae</taxon>
        <taxon>Pneumocystis</taxon>
    </lineage>
</organism>
<reference evidence="14" key="1">
    <citation type="journal article" date="2016" name="Nat. Commun.">
        <title>Genome analysis of three Pneumocystis species reveals adaptation mechanisms to life exclusively in mammalian hosts.</title>
        <authorList>
            <person name="Ma L."/>
            <person name="Chen Z."/>
            <person name="Huang D.W."/>
            <person name="Kutty G."/>
            <person name="Ishihara M."/>
            <person name="Wang H."/>
            <person name="Abouelleil A."/>
            <person name="Bishop L."/>
            <person name="Davey E."/>
            <person name="Deng R."/>
            <person name="Deng X."/>
            <person name="Fan L."/>
            <person name="Fantoni G."/>
            <person name="Fitzgerald M."/>
            <person name="Gogineni E."/>
            <person name="Goldberg J.M."/>
            <person name="Handley G."/>
            <person name="Hu X."/>
            <person name="Huber C."/>
            <person name="Jiao X."/>
            <person name="Jones K."/>
            <person name="Levin J.Z."/>
            <person name="Liu Y."/>
            <person name="Macdonald P."/>
            <person name="Melnikov A."/>
            <person name="Raley C."/>
            <person name="Sassi M."/>
            <person name="Sherman B.T."/>
            <person name="Song X."/>
            <person name="Sykes S."/>
            <person name="Tran B."/>
            <person name="Walsh L."/>
            <person name="Xia Y."/>
            <person name="Yang J."/>
            <person name="Young S."/>
            <person name="Zeng Q."/>
            <person name="Zheng X."/>
            <person name="Stephens R."/>
            <person name="Nusbaum C."/>
            <person name="Birren B.W."/>
            <person name="Azadi P."/>
            <person name="Lempicki R.A."/>
            <person name="Cuomo C.A."/>
            <person name="Kovacs J.A."/>
        </authorList>
    </citation>
    <scope>NUCLEOTIDE SEQUENCE [LARGE SCALE GENOMIC DNA]</scope>
    <source>
        <strain evidence="14">RU7</strain>
    </source>
</reference>
<dbReference type="InterPro" id="IPR004522">
    <property type="entry name" value="Asn-tRNA-ligase"/>
</dbReference>
<dbReference type="VEuPathDB" id="FungiDB:T551_02547"/>
<dbReference type="Pfam" id="PF00152">
    <property type="entry name" value="tRNA-synt_2"/>
    <property type="match status" value="1"/>
</dbReference>
<evidence type="ECO:0000256" key="11">
    <source>
        <dbReference type="ARBA" id="ARBA00047844"/>
    </source>
</evidence>
<dbReference type="SUPFAM" id="SSF55681">
    <property type="entry name" value="Class II aaRS and biotin synthetases"/>
    <property type="match status" value="1"/>
</dbReference>
<dbReference type="PANTHER" id="PTHR22594:SF16">
    <property type="entry name" value="ASPARAGINE--TRNA LIGASE, CYTOPLASMIC"/>
    <property type="match status" value="1"/>
</dbReference>
<dbReference type="Pfam" id="PF20917">
    <property type="entry name" value="AsnRS_N"/>
    <property type="match status" value="1"/>
</dbReference>
<dbReference type="InterPro" id="IPR004364">
    <property type="entry name" value="Aa-tRNA-synt_II"/>
</dbReference>
<sequence>MDEKQDFDAPLCLYVDETAGVDDKDGGSIENPLRTVLKAFEIGNDYAKIYIRKVPDDEYKEITATGLKKAKKAYSIFLKKQQKLEETLCHMKIQESTNKKEHEQWDHVGNSVFDKNKDLDKSVNIKIRQAKDFRTMFVKVSGWIHRLRHQKDLIFVILRDGTGYLQCVISGNMARTSHALTLTVETTLTFYGTITVLPDGKTAPDNHELHVTYFEIIQKAPGGDLCFTNKLNVEAESQVLYDQRHFVIRGEISSSVLKVRARLLAVFRAVYEKMGFMEVTPPCLVQTQVEGGATLFDLNYYGEKAYLTQSSQLYLETCLPSLGNVYCIQESFRAELSHTRRHLSEFSHMEAELAFLSFDEFLDHLEEFICLSLDLLLEDFIASPLIENLNPNFKKPQRPFLRMKYVDAIKYCNEHDILNSNGEHYIFGEDITEFAERKIVDQIQQPIFLIEFPATLKSFYMKRISGNTDFTESVDLLFPGVGEVVGGSMRIFDFDELIEAFKRENIDPSPYYWFVLYLDLRKYGTCPHGGYGVGLERILAWITNRNTVKECSLYPRFTGRCKP</sequence>
<evidence type="ECO:0000256" key="6">
    <source>
        <dbReference type="ARBA" id="ARBA00022741"/>
    </source>
</evidence>
<dbReference type="GO" id="GO:0006421">
    <property type="term" value="P:asparaginyl-tRNA aminoacylation"/>
    <property type="evidence" value="ECO:0007669"/>
    <property type="project" value="EnsemblFungi"/>
</dbReference>
<evidence type="ECO:0000256" key="8">
    <source>
        <dbReference type="ARBA" id="ARBA00022917"/>
    </source>
</evidence>
<feature type="domain" description="Aminoacyl-transfer RNA synthetases class-II family profile" evidence="12">
    <location>
        <begin position="257"/>
        <end position="555"/>
    </location>
</feature>
<accession>A0A0W4ZK18</accession>
<dbReference type="EC" id="6.1.1.22" evidence="3"/>
<name>A0A0W4ZK18_PNEJ7</name>
<keyword evidence="8" id="KW-0648">Protein biosynthesis</keyword>
<dbReference type="CDD" id="cd04323">
    <property type="entry name" value="AsnRS_cyto_like_N"/>
    <property type="match status" value="1"/>
</dbReference>
<evidence type="ECO:0000256" key="1">
    <source>
        <dbReference type="ARBA" id="ARBA00004496"/>
    </source>
</evidence>
<comment type="subcellular location">
    <subcellularLocation>
        <location evidence="1">Cytoplasm</location>
    </subcellularLocation>
</comment>
<dbReference type="CDD" id="cd00776">
    <property type="entry name" value="AsxRS_core"/>
    <property type="match status" value="1"/>
</dbReference>
<evidence type="ECO:0000256" key="3">
    <source>
        <dbReference type="ARBA" id="ARBA00012816"/>
    </source>
</evidence>
<dbReference type="GO" id="GO:1990825">
    <property type="term" value="F:sequence-specific mRNA binding"/>
    <property type="evidence" value="ECO:0007669"/>
    <property type="project" value="EnsemblFungi"/>
</dbReference>
<keyword evidence="5 13" id="KW-0436">Ligase</keyword>
<dbReference type="STRING" id="1408657.A0A0W4ZK18"/>
<comment type="catalytic activity">
    <reaction evidence="11">
        <text>tRNA(Asn) + L-asparagine + ATP = L-asparaginyl-tRNA(Asn) + AMP + diphosphate + H(+)</text>
        <dbReference type="Rhea" id="RHEA:11180"/>
        <dbReference type="Rhea" id="RHEA-COMP:9659"/>
        <dbReference type="Rhea" id="RHEA-COMP:9674"/>
        <dbReference type="ChEBI" id="CHEBI:15378"/>
        <dbReference type="ChEBI" id="CHEBI:30616"/>
        <dbReference type="ChEBI" id="CHEBI:33019"/>
        <dbReference type="ChEBI" id="CHEBI:58048"/>
        <dbReference type="ChEBI" id="CHEBI:78442"/>
        <dbReference type="ChEBI" id="CHEBI:78515"/>
        <dbReference type="ChEBI" id="CHEBI:456215"/>
        <dbReference type="EC" id="6.1.1.22"/>
    </reaction>
</comment>
<keyword evidence="6" id="KW-0547">Nucleotide-binding</keyword>
<evidence type="ECO:0000256" key="5">
    <source>
        <dbReference type="ARBA" id="ARBA00022598"/>
    </source>
</evidence>